<evidence type="ECO:0000256" key="5">
    <source>
        <dbReference type="ARBA" id="ARBA00022723"/>
    </source>
</evidence>
<evidence type="ECO:0000313" key="15">
    <source>
        <dbReference type="Proteomes" id="UP001209878"/>
    </source>
</evidence>
<dbReference type="GO" id="GO:0007189">
    <property type="term" value="P:adenylate cyclase-activating G protein-coupled receptor signaling pathway"/>
    <property type="evidence" value="ECO:0007669"/>
    <property type="project" value="TreeGrafter"/>
</dbReference>
<feature type="transmembrane region" description="Helical" evidence="12">
    <location>
        <begin position="160"/>
        <end position="180"/>
    </location>
</feature>
<dbReference type="Proteomes" id="UP001209878">
    <property type="component" value="Unassembled WGS sequence"/>
</dbReference>
<dbReference type="GO" id="GO:0046872">
    <property type="term" value="F:metal ion binding"/>
    <property type="evidence" value="ECO:0007669"/>
    <property type="project" value="UniProtKB-KW"/>
</dbReference>
<dbReference type="InterPro" id="IPR029787">
    <property type="entry name" value="Nucleotide_cyclase"/>
</dbReference>
<gene>
    <name evidence="14" type="ORF">NP493_415g03030</name>
</gene>
<feature type="transmembrane region" description="Helical" evidence="12">
    <location>
        <begin position="57"/>
        <end position="78"/>
    </location>
</feature>
<proteinExistence type="predicted"/>
<dbReference type="GO" id="GO:0035556">
    <property type="term" value="P:intracellular signal transduction"/>
    <property type="evidence" value="ECO:0007669"/>
    <property type="project" value="InterPro"/>
</dbReference>
<dbReference type="AlphaFoldDB" id="A0AAD9L0Y9"/>
<evidence type="ECO:0000256" key="7">
    <source>
        <dbReference type="ARBA" id="ARBA00022840"/>
    </source>
</evidence>
<sequence>MQCIREDRDIKYLHHPPINHCSLNFIDPAFERQYRSQLSADDQDTVRSLARPRFSTFSDLVVSLTFLVMISICCFLGFTLQTPWMVFVFLAFILEFLLLSPALLDVCFGSSLSPTLRRLVVFFSNWYTRHIFGAIVASLPAVAVYSNFSCHMFETVTGSHLFYCILLLTSLVHFCNFTMLNSLMKSVLASVAGLVLLVFLVTDVCHFTRGVSLADDAAFITAASTLVGNTTTVGPTARAMLSGNEQLRYEIILNVVLLLFLIWFLNREFEISYRLSLHGNMQAQKDRENMQMEKEQADWLLHNIIPEHVSNILKKTSKYCENHKEVGVLFAKVINYDDFYDESFEGGREYLRVLNELMGDFEDLFDIPRYKDVEKIKTIGSCLMASSGLNPETRKRNKDPNAHLYHLMDFASDLLKKLEQFNAEIFNFDFEMAIGYNFGDVTSGVIGTTKLLYDIWGDTVNISSRMYSTGLAGKIQVTEDTANKLSEKFEFEYRGQIFVKGKGDMKTYILAKKKDGATWD</sequence>
<keyword evidence="15" id="KW-1185">Reference proteome</keyword>
<feature type="transmembrane region" description="Helical" evidence="12">
    <location>
        <begin position="130"/>
        <end position="148"/>
    </location>
</feature>
<keyword evidence="7" id="KW-0067">ATP-binding</keyword>
<evidence type="ECO:0000256" key="2">
    <source>
        <dbReference type="ARBA" id="ARBA00004141"/>
    </source>
</evidence>
<protein>
    <recommendedName>
        <fullName evidence="3">adenylate cyclase</fullName>
        <ecNumber evidence="3">4.6.1.1</ecNumber>
    </recommendedName>
</protein>
<dbReference type="Pfam" id="PF00211">
    <property type="entry name" value="Guanylate_cyc"/>
    <property type="match status" value="1"/>
</dbReference>
<comment type="caution">
    <text evidence="14">The sequence shown here is derived from an EMBL/GenBank/DDBJ whole genome shotgun (WGS) entry which is preliminary data.</text>
</comment>
<evidence type="ECO:0000256" key="11">
    <source>
        <dbReference type="ARBA" id="ARBA00023239"/>
    </source>
</evidence>
<dbReference type="FunFam" id="3.30.70.1230:FF:000008">
    <property type="entry name" value="Adenylate cyclase type 9"/>
    <property type="match status" value="1"/>
</dbReference>
<keyword evidence="8" id="KW-0460">Magnesium</keyword>
<evidence type="ECO:0000256" key="6">
    <source>
        <dbReference type="ARBA" id="ARBA00022741"/>
    </source>
</evidence>
<evidence type="ECO:0000256" key="10">
    <source>
        <dbReference type="ARBA" id="ARBA00023136"/>
    </source>
</evidence>
<dbReference type="PANTHER" id="PTHR45627:SF8">
    <property type="entry name" value="ADENYLATE CYCLASE TYPE 9"/>
    <property type="match status" value="1"/>
</dbReference>
<dbReference type="CDD" id="cd07302">
    <property type="entry name" value="CHD"/>
    <property type="match status" value="1"/>
</dbReference>
<evidence type="ECO:0000256" key="1">
    <source>
        <dbReference type="ARBA" id="ARBA00001593"/>
    </source>
</evidence>
<feature type="transmembrane region" description="Helical" evidence="12">
    <location>
        <begin position="84"/>
        <end position="109"/>
    </location>
</feature>
<dbReference type="InterPro" id="IPR001054">
    <property type="entry name" value="A/G_cyclase"/>
</dbReference>
<keyword evidence="9 12" id="KW-1133">Transmembrane helix</keyword>
<evidence type="ECO:0000259" key="13">
    <source>
        <dbReference type="PROSITE" id="PS50125"/>
    </source>
</evidence>
<keyword evidence="4 12" id="KW-0812">Transmembrane</keyword>
<feature type="transmembrane region" description="Helical" evidence="12">
    <location>
        <begin position="247"/>
        <end position="265"/>
    </location>
</feature>
<keyword evidence="5" id="KW-0479">Metal-binding</keyword>
<dbReference type="PROSITE" id="PS50125">
    <property type="entry name" value="GUANYLATE_CYCLASE_2"/>
    <property type="match status" value="1"/>
</dbReference>
<name>A0AAD9L0Y9_RIDPI</name>
<evidence type="ECO:0000313" key="14">
    <source>
        <dbReference type="EMBL" id="KAK2181021.1"/>
    </source>
</evidence>
<evidence type="ECO:0000256" key="12">
    <source>
        <dbReference type="SAM" id="Phobius"/>
    </source>
</evidence>
<evidence type="ECO:0000256" key="4">
    <source>
        <dbReference type="ARBA" id="ARBA00022692"/>
    </source>
</evidence>
<keyword evidence="6" id="KW-0547">Nucleotide-binding</keyword>
<dbReference type="PANTHER" id="PTHR45627">
    <property type="entry name" value="ADENYLATE CYCLASE TYPE 1"/>
    <property type="match status" value="1"/>
</dbReference>
<dbReference type="GO" id="GO:0005886">
    <property type="term" value="C:plasma membrane"/>
    <property type="evidence" value="ECO:0007669"/>
    <property type="project" value="TreeGrafter"/>
</dbReference>
<dbReference type="EMBL" id="JAODUO010000415">
    <property type="protein sequence ID" value="KAK2181021.1"/>
    <property type="molecule type" value="Genomic_DNA"/>
</dbReference>
<evidence type="ECO:0000256" key="8">
    <source>
        <dbReference type="ARBA" id="ARBA00022842"/>
    </source>
</evidence>
<evidence type="ECO:0000256" key="3">
    <source>
        <dbReference type="ARBA" id="ARBA00012201"/>
    </source>
</evidence>
<keyword evidence="11" id="KW-0456">Lyase</keyword>
<dbReference type="GO" id="GO:0005524">
    <property type="term" value="F:ATP binding"/>
    <property type="evidence" value="ECO:0007669"/>
    <property type="project" value="UniProtKB-KW"/>
</dbReference>
<dbReference type="GO" id="GO:0009190">
    <property type="term" value="P:cyclic nucleotide biosynthetic process"/>
    <property type="evidence" value="ECO:0007669"/>
    <property type="project" value="InterPro"/>
</dbReference>
<dbReference type="SMART" id="SM00044">
    <property type="entry name" value="CYCc"/>
    <property type="match status" value="1"/>
</dbReference>
<dbReference type="GO" id="GO:0004016">
    <property type="term" value="F:adenylate cyclase activity"/>
    <property type="evidence" value="ECO:0007669"/>
    <property type="project" value="UniProtKB-EC"/>
</dbReference>
<comment type="subcellular location">
    <subcellularLocation>
        <location evidence="2">Membrane</location>
        <topology evidence="2">Multi-pass membrane protein</topology>
    </subcellularLocation>
</comment>
<dbReference type="Gene3D" id="3.30.70.1230">
    <property type="entry name" value="Nucleotide cyclase"/>
    <property type="match status" value="1"/>
</dbReference>
<reference evidence="14" key="1">
    <citation type="journal article" date="2023" name="Mol. Biol. Evol.">
        <title>Third-Generation Sequencing Reveals the Adaptive Role of the Epigenome in Three Deep-Sea Polychaetes.</title>
        <authorList>
            <person name="Perez M."/>
            <person name="Aroh O."/>
            <person name="Sun Y."/>
            <person name="Lan Y."/>
            <person name="Juniper S.K."/>
            <person name="Young C.R."/>
            <person name="Angers B."/>
            <person name="Qian P.Y."/>
        </authorList>
    </citation>
    <scope>NUCLEOTIDE SEQUENCE</scope>
    <source>
        <strain evidence="14">R07B-5</strain>
    </source>
</reference>
<dbReference type="EC" id="4.6.1.1" evidence="3"/>
<comment type="catalytic activity">
    <reaction evidence="1">
        <text>ATP = 3',5'-cyclic AMP + diphosphate</text>
        <dbReference type="Rhea" id="RHEA:15389"/>
        <dbReference type="ChEBI" id="CHEBI:30616"/>
        <dbReference type="ChEBI" id="CHEBI:33019"/>
        <dbReference type="ChEBI" id="CHEBI:58165"/>
        <dbReference type="EC" id="4.6.1.1"/>
    </reaction>
</comment>
<keyword evidence="10 12" id="KW-0472">Membrane</keyword>
<dbReference type="SUPFAM" id="SSF55073">
    <property type="entry name" value="Nucleotide cyclase"/>
    <property type="match status" value="1"/>
</dbReference>
<evidence type="ECO:0000256" key="9">
    <source>
        <dbReference type="ARBA" id="ARBA00022989"/>
    </source>
</evidence>
<accession>A0AAD9L0Y9</accession>
<feature type="domain" description="Guanylate cyclase" evidence="13">
    <location>
        <begin position="327"/>
        <end position="467"/>
    </location>
</feature>
<organism evidence="14 15">
    <name type="scientific">Ridgeia piscesae</name>
    <name type="common">Tubeworm</name>
    <dbReference type="NCBI Taxonomy" id="27915"/>
    <lineage>
        <taxon>Eukaryota</taxon>
        <taxon>Metazoa</taxon>
        <taxon>Spiralia</taxon>
        <taxon>Lophotrochozoa</taxon>
        <taxon>Annelida</taxon>
        <taxon>Polychaeta</taxon>
        <taxon>Sedentaria</taxon>
        <taxon>Canalipalpata</taxon>
        <taxon>Sabellida</taxon>
        <taxon>Siboglinidae</taxon>
        <taxon>Ridgeia</taxon>
    </lineage>
</organism>
<feature type="transmembrane region" description="Helical" evidence="12">
    <location>
        <begin position="187"/>
        <end position="209"/>
    </location>
</feature>